<protein>
    <recommendedName>
        <fullName evidence="7">GS catalytic domain-containing protein</fullName>
    </recommendedName>
</protein>
<dbReference type="PANTHER" id="PTHR43785">
    <property type="entry name" value="GAMMA-GLUTAMYLPUTRESCINE SYNTHETASE"/>
    <property type="match status" value="1"/>
</dbReference>
<comment type="caution">
    <text evidence="8">The sequence shown here is derived from an EMBL/GenBank/DDBJ whole genome shotgun (WGS) entry which is preliminary data.</text>
</comment>
<organism evidence="8 9">
    <name type="scientific">Arthrobacter livingstonensis</name>
    <dbReference type="NCBI Taxonomy" id="670078"/>
    <lineage>
        <taxon>Bacteria</taxon>
        <taxon>Bacillati</taxon>
        <taxon>Actinomycetota</taxon>
        <taxon>Actinomycetes</taxon>
        <taxon>Micrococcales</taxon>
        <taxon>Micrococcaceae</taxon>
        <taxon>Arthrobacter</taxon>
    </lineage>
</organism>
<dbReference type="PROSITE" id="PS51987">
    <property type="entry name" value="GS_CATALYTIC"/>
    <property type="match status" value="1"/>
</dbReference>
<feature type="domain" description="GS catalytic" evidence="7">
    <location>
        <begin position="122"/>
        <end position="447"/>
    </location>
</feature>
<dbReference type="PROSITE" id="PS00181">
    <property type="entry name" value="GLNA_ATP"/>
    <property type="match status" value="1"/>
</dbReference>
<dbReference type="Pfam" id="PF00120">
    <property type="entry name" value="Gln-synt_C"/>
    <property type="match status" value="1"/>
</dbReference>
<dbReference type="GO" id="GO:0006542">
    <property type="term" value="P:glutamine biosynthetic process"/>
    <property type="evidence" value="ECO:0007669"/>
    <property type="project" value="InterPro"/>
</dbReference>
<evidence type="ECO:0000256" key="2">
    <source>
        <dbReference type="ARBA" id="ARBA00009897"/>
    </source>
</evidence>
<evidence type="ECO:0000256" key="6">
    <source>
        <dbReference type="RuleBase" id="RU000384"/>
    </source>
</evidence>
<comment type="cofactor">
    <cofactor evidence="1">
        <name>Mg(2+)</name>
        <dbReference type="ChEBI" id="CHEBI:18420"/>
    </cofactor>
</comment>
<dbReference type="Proteomes" id="UP000247832">
    <property type="component" value="Unassembled WGS sequence"/>
</dbReference>
<dbReference type="GO" id="GO:0004356">
    <property type="term" value="F:glutamine synthetase activity"/>
    <property type="evidence" value="ECO:0007669"/>
    <property type="project" value="InterPro"/>
</dbReference>
<accession>A0A2V5LYP3</accession>
<dbReference type="InterPro" id="IPR027303">
    <property type="entry name" value="Gln_synth_gly_rich_site"/>
</dbReference>
<dbReference type="InterPro" id="IPR014746">
    <property type="entry name" value="Gln_synth/guanido_kin_cat_dom"/>
</dbReference>
<dbReference type="RefSeq" id="WP_110500755.1">
    <property type="nucleotide sequence ID" value="NZ_QJVD01000008.1"/>
</dbReference>
<proteinExistence type="inferred from homology"/>
<dbReference type="OrthoDB" id="9807095at2"/>
<evidence type="ECO:0000313" key="8">
    <source>
        <dbReference type="EMBL" id="PYI67646.1"/>
    </source>
</evidence>
<evidence type="ECO:0000256" key="5">
    <source>
        <dbReference type="PROSITE-ProRule" id="PRU01331"/>
    </source>
</evidence>
<dbReference type="InterPro" id="IPR036651">
    <property type="entry name" value="Gln_synt_N_sf"/>
</dbReference>
<dbReference type="AlphaFoldDB" id="A0A2V5LYP3"/>
<dbReference type="SMART" id="SM01230">
    <property type="entry name" value="Gln-synt_C"/>
    <property type="match status" value="1"/>
</dbReference>
<keyword evidence="4" id="KW-0460">Magnesium</keyword>
<keyword evidence="9" id="KW-1185">Reference proteome</keyword>
<dbReference type="Gene3D" id="3.10.20.70">
    <property type="entry name" value="Glutamine synthetase, N-terminal domain"/>
    <property type="match status" value="1"/>
</dbReference>
<sequence>MEAKPLAIPATLDDCARIARENGVHTVECFFVDTWGMPRGKMLPIEQFLTGSGFCIARVAYSWDTRSDIHPTPWAQLDSEFPDMHAVPDLDTFRVAGWTEGLATVMCDMEDPKTHERIAMDARGRVKETLKEFEALGYTVKLATELEFHLFTSDWKPISDKSYCYSLDRAEELEPVVGAIRAALTASGITVEASNIEYGQSQVEINLKYGDAITMLDNTILFRHIVRQVARQHGYNATFMAKPINGGAGSGMHVHQSLCDLDGNNVFAAQDTSDPVHSDVMRRYLSGLVHNQLALQAIAMPTINDYKRIVDYSFSPTQVCWGLDNRMVGVRCITNAGPGTRLEVRWAAADANPYLVAQGYLQAGLYGLRNDLPLQPMSGGDPHADTSLRRIAHSLEESVTNFSCSPFSKEAFGSIFVDTYTAMQRTELAAFAAHVTDWEFNRYHDIL</sequence>
<keyword evidence="3" id="KW-0436">Ligase</keyword>
<evidence type="ECO:0000256" key="3">
    <source>
        <dbReference type="ARBA" id="ARBA00022598"/>
    </source>
</evidence>
<dbReference type="EMBL" id="QJVD01000008">
    <property type="protein sequence ID" value="PYI67646.1"/>
    <property type="molecule type" value="Genomic_DNA"/>
</dbReference>
<reference evidence="8 9" key="1">
    <citation type="submission" date="2018-05" db="EMBL/GenBank/DDBJ databases">
        <title>Genetic diversity of glacier-inhabiting Cryobacterium bacteria in China and description of Cryobacterium mengkeensis sp. nov. and Arthrobacter glacialis sp. nov.</title>
        <authorList>
            <person name="Liu Q."/>
            <person name="Xin Y.-H."/>
        </authorList>
    </citation>
    <scope>NUCLEOTIDE SEQUENCE [LARGE SCALE GENOMIC DNA]</scope>
    <source>
        <strain evidence="8 9">LI2</strain>
    </source>
</reference>
<evidence type="ECO:0000313" key="9">
    <source>
        <dbReference type="Proteomes" id="UP000247832"/>
    </source>
</evidence>
<evidence type="ECO:0000256" key="1">
    <source>
        <dbReference type="ARBA" id="ARBA00001946"/>
    </source>
</evidence>
<dbReference type="InterPro" id="IPR008146">
    <property type="entry name" value="Gln_synth_cat_dom"/>
</dbReference>
<dbReference type="SUPFAM" id="SSF55931">
    <property type="entry name" value="Glutamine synthetase/guanido kinase"/>
    <property type="match status" value="1"/>
</dbReference>
<evidence type="ECO:0000259" key="7">
    <source>
        <dbReference type="PROSITE" id="PS51987"/>
    </source>
</evidence>
<evidence type="ECO:0000256" key="4">
    <source>
        <dbReference type="ARBA" id="ARBA00022842"/>
    </source>
</evidence>
<dbReference type="Gene3D" id="3.30.590.10">
    <property type="entry name" value="Glutamine synthetase/guanido kinase, catalytic domain"/>
    <property type="match status" value="1"/>
</dbReference>
<dbReference type="PANTHER" id="PTHR43785:SF12">
    <property type="entry name" value="TYPE-1 GLUTAMINE SYNTHETASE 2"/>
    <property type="match status" value="1"/>
</dbReference>
<name>A0A2V5LYP3_9MICC</name>
<dbReference type="SUPFAM" id="SSF54368">
    <property type="entry name" value="Glutamine synthetase, N-terminal domain"/>
    <property type="match status" value="1"/>
</dbReference>
<gene>
    <name evidence="8" type="ORF">CVV68_09420</name>
</gene>
<comment type="similarity">
    <text evidence="2 5 6">Belongs to the glutamine synthetase family.</text>
</comment>